<proteinExistence type="predicted"/>
<accession>A0A5M3W388</accession>
<evidence type="ECO:0000256" key="1">
    <source>
        <dbReference type="SAM" id="MobiDB-lite"/>
    </source>
</evidence>
<evidence type="ECO:0000313" key="3">
    <source>
        <dbReference type="Proteomes" id="UP000334990"/>
    </source>
</evidence>
<sequence>MYDLVSLYPPPEGAPETDEEWDALPEDSPYLEGPEIAELPDLVRDALAEIGEERVAQLAVQWAQIEEFHGYADPEALTTVLRDLRDLAQRAQKEDQMIYCWICL</sequence>
<reference evidence="2 3" key="1">
    <citation type="submission" date="2019-10" db="EMBL/GenBank/DDBJ databases">
        <title>Whole genome shotgun sequence of Acrocarpospora corrugata NBRC 13972.</title>
        <authorList>
            <person name="Ichikawa N."/>
            <person name="Kimura A."/>
            <person name="Kitahashi Y."/>
            <person name="Komaki H."/>
            <person name="Oguchi A."/>
        </authorList>
    </citation>
    <scope>NUCLEOTIDE SEQUENCE [LARGE SCALE GENOMIC DNA]</scope>
    <source>
        <strain evidence="2 3">NBRC 13972</strain>
    </source>
</reference>
<keyword evidence="3" id="KW-1185">Reference proteome</keyword>
<dbReference type="OrthoDB" id="3537879at2"/>
<dbReference type="AlphaFoldDB" id="A0A5M3W388"/>
<protein>
    <recommendedName>
        <fullName evidence="4">DUF1877 domain-containing protein</fullName>
    </recommendedName>
</protein>
<name>A0A5M3W388_9ACTN</name>
<organism evidence="2 3">
    <name type="scientific">Acrocarpospora corrugata</name>
    <dbReference type="NCBI Taxonomy" id="35763"/>
    <lineage>
        <taxon>Bacteria</taxon>
        <taxon>Bacillati</taxon>
        <taxon>Actinomycetota</taxon>
        <taxon>Actinomycetes</taxon>
        <taxon>Streptosporangiales</taxon>
        <taxon>Streptosporangiaceae</taxon>
        <taxon>Acrocarpospora</taxon>
    </lineage>
</organism>
<feature type="compositionally biased region" description="Acidic residues" evidence="1">
    <location>
        <begin position="15"/>
        <end position="25"/>
    </location>
</feature>
<evidence type="ECO:0000313" key="2">
    <source>
        <dbReference type="EMBL" id="GES03196.1"/>
    </source>
</evidence>
<dbReference type="EMBL" id="BLAD01000066">
    <property type="protein sequence ID" value="GES03196.1"/>
    <property type="molecule type" value="Genomic_DNA"/>
</dbReference>
<evidence type="ECO:0008006" key="4">
    <source>
        <dbReference type="Google" id="ProtNLM"/>
    </source>
</evidence>
<dbReference type="Proteomes" id="UP000334990">
    <property type="component" value="Unassembled WGS sequence"/>
</dbReference>
<dbReference type="RefSeq" id="WP_155339375.1">
    <property type="nucleotide sequence ID" value="NZ_BAAABN010000006.1"/>
</dbReference>
<feature type="region of interest" description="Disordered" evidence="1">
    <location>
        <begin position="1"/>
        <end position="30"/>
    </location>
</feature>
<gene>
    <name evidence="2" type="ORF">Acor_52620</name>
</gene>
<comment type="caution">
    <text evidence="2">The sequence shown here is derived from an EMBL/GenBank/DDBJ whole genome shotgun (WGS) entry which is preliminary data.</text>
</comment>